<dbReference type="SMART" id="SM00220">
    <property type="entry name" value="S_TKc"/>
    <property type="match status" value="1"/>
</dbReference>
<evidence type="ECO:0000259" key="12">
    <source>
        <dbReference type="PROSITE" id="PS50011"/>
    </source>
</evidence>
<keyword evidence="3" id="KW-0808">Transferase</keyword>
<name>A0A7S1F057_NOCSC</name>
<evidence type="ECO:0000256" key="11">
    <source>
        <dbReference type="SAM" id="MobiDB-lite"/>
    </source>
</evidence>
<evidence type="ECO:0000256" key="3">
    <source>
        <dbReference type="ARBA" id="ARBA00022679"/>
    </source>
</evidence>
<evidence type="ECO:0000256" key="8">
    <source>
        <dbReference type="ARBA" id="ARBA00037982"/>
    </source>
</evidence>
<sequence>MGRVWSVCVRSGTWMALKVIPIKLDGVSAEVNLHTCLRECLSTFSDLSPAHVVRYESYWLEEPDHLPPDLWPTLHCGRAAWRAPDVDTDSGFDSLHEGSVRFAMQPSSPMKRAGSWGDCSPVFPFLPSVEDCGFIWECSEEVVEPVSVSRLLPAPRLPAPRLPDTQDCCVALLIEMELMGPAPGLSTAEERFTLRAWLQRESRTFSESADVFGALMASVRHIHRKRLVHADLKPDNVFCVMKKSRVAAVKIGDFGLAGESQFHREHGMRNAPGGTPGYVAPEMSRSGRKMGETPWSDKVDIFACAVILLEVLLPPFKTQMERVKALEMLSNSRLPLFISTRLPKTGALLQEMGDKDPKMRPSAEEVCKREKEVRKELCRSSVQRCSDANQDPTVVQSGSGCQEGGRRRKEGRRKGKASKPLAVDQQ</sequence>
<dbReference type="AlphaFoldDB" id="A0A7S1F057"/>
<dbReference type="GO" id="GO:0004694">
    <property type="term" value="F:eukaryotic translation initiation factor 2alpha kinase activity"/>
    <property type="evidence" value="ECO:0007669"/>
    <property type="project" value="TreeGrafter"/>
</dbReference>
<feature type="region of interest" description="Disordered" evidence="11">
    <location>
        <begin position="381"/>
        <end position="426"/>
    </location>
</feature>
<evidence type="ECO:0000256" key="10">
    <source>
        <dbReference type="ARBA" id="ARBA00048977"/>
    </source>
</evidence>
<feature type="domain" description="Protein kinase" evidence="12">
    <location>
        <begin position="1"/>
        <end position="373"/>
    </location>
</feature>
<dbReference type="InterPro" id="IPR011009">
    <property type="entry name" value="Kinase-like_dom_sf"/>
</dbReference>
<keyword evidence="6" id="KW-0067">ATP-binding</keyword>
<keyword evidence="4" id="KW-0547">Nucleotide-binding</keyword>
<evidence type="ECO:0000256" key="5">
    <source>
        <dbReference type="ARBA" id="ARBA00022777"/>
    </source>
</evidence>
<evidence type="ECO:0000256" key="9">
    <source>
        <dbReference type="ARBA" id="ARBA00048659"/>
    </source>
</evidence>
<evidence type="ECO:0000256" key="2">
    <source>
        <dbReference type="ARBA" id="ARBA00022527"/>
    </source>
</evidence>
<evidence type="ECO:0000256" key="4">
    <source>
        <dbReference type="ARBA" id="ARBA00022741"/>
    </source>
</evidence>
<dbReference type="GO" id="GO:0005634">
    <property type="term" value="C:nucleus"/>
    <property type="evidence" value="ECO:0007669"/>
    <property type="project" value="TreeGrafter"/>
</dbReference>
<dbReference type="EMBL" id="HBFQ01012462">
    <property type="protein sequence ID" value="CAD8834386.1"/>
    <property type="molecule type" value="Transcribed_RNA"/>
</dbReference>
<dbReference type="PROSITE" id="PS00108">
    <property type="entry name" value="PROTEIN_KINASE_ST"/>
    <property type="match status" value="1"/>
</dbReference>
<dbReference type="Gene3D" id="1.10.510.10">
    <property type="entry name" value="Transferase(Phosphotransferase) domain 1"/>
    <property type="match status" value="1"/>
</dbReference>
<dbReference type="InterPro" id="IPR008271">
    <property type="entry name" value="Ser/Thr_kinase_AS"/>
</dbReference>
<comment type="similarity">
    <text evidence="8">Belongs to the protein kinase superfamily. Ser/Thr protein kinase family. GCN2 subfamily.</text>
</comment>
<accession>A0A7S1F057</accession>
<reference evidence="13" key="1">
    <citation type="submission" date="2021-01" db="EMBL/GenBank/DDBJ databases">
        <authorList>
            <person name="Corre E."/>
            <person name="Pelletier E."/>
            <person name="Niang G."/>
            <person name="Scheremetjew M."/>
            <person name="Finn R."/>
            <person name="Kale V."/>
            <person name="Holt S."/>
            <person name="Cochrane G."/>
            <person name="Meng A."/>
            <person name="Brown T."/>
            <person name="Cohen L."/>
        </authorList>
    </citation>
    <scope>NUCLEOTIDE SEQUENCE</scope>
</reference>
<dbReference type="PANTHER" id="PTHR11042:SF160">
    <property type="entry name" value="EUKARYOTIC TRANSLATION INITIATION FACTOR 2-ALPHA KINASE 1"/>
    <property type="match status" value="1"/>
</dbReference>
<evidence type="ECO:0000256" key="7">
    <source>
        <dbReference type="ARBA" id="ARBA00023193"/>
    </source>
</evidence>
<comment type="catalytic activity">
    <reaction evidence="9">
        <text>L-threonyl-[protein] + ATP = O-phospho-L-threonyl-[protein] + ADP + H(+)</text>
        <dbReference type="Rhea" id="RHEA:46608"/>
        <dbReference type="Rhea" id="RHEA-COMP:11060"/>
        <dbReference type="Rhea" id="RHEA-COMP:11605"/>
        <dbReference type="ChEBI" id="CHEBI:15378"/>
        <dbReference type="ChEBI" id="CHEBI:30013"/>
        <dbReference type="ChEBI" id="CHEBI:30616"/>
        <dbReference type="ChEBI" id="CHEBI:61977"/>
        <dbReference type="ChEBI" id="CHEBI:456216"/>
        <dbReference type="EC" id="2.7.11.1"/>
    </reaction>
    <physiologicalReaction direction="left-to-right" evidence="9">
        <dbReference type="Rhea" id="RHEA:46609"/>
    </physiologicalReaction>
</comment>
<gene>
    <name evidence="13" type="ORF">NSCI0253_LOCUS8734</name>
</gene>
<dbReference type="GO" id="GO:0017148">
    <property type="term" value="P:negative regulation of translation"/>
    <property type="evidence" value="ECO:0007669"/>
    <property type="project" value="UniProtKB-KW"/>
</dbReference>
<organism evidence="13">
    <name type="scientific">Noctiluca scintillans</name>
    <name type="common">Sea sparkle</name>
    <name type="synonym">Red tide dinoflagellate</name>
    <dbReference type="NCBI Taxonomy" id="2966"/>
    <lineage>
        <taxon>Eukaryota</taxon>
        <taxon>Sar</taxon>
        <taxon>Alveolata</taxon>
        <taxon>Dinophyceae</taxon>
        <taxon>Noctilucales</taxon>
        <taxon>Noctilucaceae</taxon>
        <taxon>Noctiluca</taxon>
    </lineage>
</organism>
<dbReference type="Pfam" id="PF00069">
    <property type="entry name" value="Pkinase"/>
    <property type="match status" value="1"/>
</dbReference>
<dbReference type="InterPro" id="IPR000719">
    <property type="entry name" value="Prot_kinase_dom"/>
</dbReference>
<evidence type="ECO:0000313" key="13">
    <source>
        <dbReference type="EMBL" id="CAD8834386.1"/>
    </source>
</evidence>
<dbReference type="GO" id="GO:0005737">
    <property type="term" value="C:cytoplasm"/>
    <property type="evidence" value="ECO:0007669"/>
    <property type="project" value="TreeGrafter"/>
</dbReference>
<keyword evidence="2" id="KW-0723">Serine/threonine-protein kinase</keyword>
<protein>
    <recommendedName>
        <fullName evidence="1">non-specific serine/threonine protein kinase</fullName>
        <ecNumber evidence="1">2.7.11.1</ecNumber>
    </recommendedName>
</protein>
<dbReference type="PANTHER" id="PTHR11042">
    <property type="entry name" value="EUKARYOTIC TRANSLATION INITIATION FACTOR 2-ALPHA KINASE EIF2-ALPHA KINASE -RELATED"/>
    <property type="match status" value="1"/>
</dbReference>
<comment type="catalytic activity">
    <reaction evidence="10">
        <text>L-seryl-[protein] + ATP = O-phospho-L-seryl-[protein] + ADP + H(+)</text>
        <dbReference type="Rhea" id="RHEA:17989"/>
        <dbReference type="Rhea" id="RHEA-COMP:9863"/>
        <dbReference type="Rhea" id="RHEA-COMP:11604"/>
        <dbReference type="ChEBI" id="CHEBI:15378"/>
        <dbReference type="ChEBI" id="CHEBI:29999"/>
        <dbReference type="ChEBI" id="CHEBI:30616"/>
        <dbReference type="ChEBI" id="CHEBI:83421"/>
        <dbReference type="ChEBI" id="CHEBI:456216"/>
        <dbReference type="EC" id="2.7.11.1"/>
    </reaction>
    <physiologicalReaction direction="left-to-right" evidence="10">
        <dbReference type="Rhea" id="RHEA:17990"/>
    </physiologicalReaction>
</comment>
<proteinExistence type="inferred from homology"/>
<dbReference type="InterPro" id="IPR050339">
    <property type="entry name" value="CC_SR_Kinase"/>
</dbReference>
<evidence type="ECO:0000256" key="1">
    <source>
        <dbReference type="ARBA" id="ARBA00012513"/>
    </source>
</evidence>
<feature type="compositionally biased region" description="Polar residues" evidence="11">
    <location>
        <begin position="381"/>
        <end position="400"/>
    </location>
</feature>
<feature type="compositionally biased region" description="Basic residues" evidence="11">
    <location>
        <begin position="406"/>
        <end position="417"/>
    </location>
</feature>
<dbReference type="GO" id="GO:0005524">
    <property type="term" value="F:ATP binding"/>
    <property type="evidence" value="ECO:0007669"/>
    <property type="project" value="UniProtKB-KW"/>
</dbReference>
<dbReference type="PROSITE" id="PS50011">
    <property type="entry name" value="PROTEIN_KINASE_DOM"/>
    <property type="match status" value="1"/>
</dbReference>
<keyword evidence="5" id="KW-0418">Kinase</keyword>
<evidence type="ECO:0000256" key="6">
    <source>
        <dbReference type="ARBA" id="ARBA00022840"/>
    </source>
</evidence>
<keyword evidence="7" id="KW-0652">Protein synthesis inhibitor</keyword>
<dbReference type="EC" id="2.7.11.1" evidence="1"/>
<dbReference type="SUPFAM" id="SSF56112">
    <property type="entry name" value="Protein kinase-like (PK-like)"/>
    <property type="match status" value="1"/>
</dbReference>